<name>A0ABQ3WT90_9ACTN</name>
<organism evidence="1">
    <name type="scientific">Actinoplanes campanulatus</name>
    <dbReference type="NCBI Taxonomy" id="113559"/>
    <lineage>
        <taxon>Bacteria</taxon>
        <taxon>Bacillati</taxon>
        <taxon>Actinomycetota</taxon>
        <taxon>Actinomycetes</taxon>
        <taxon>Micromonosporales</taxon>
        <taxon>Micromonosporaceae</taxon>
        <taxon>Actinoplanes</taxon>
    </lineage>
</organism>
<proteinExistence type="predicted"/>
<protein>
    <submittedName>
        <fullName evidence="1">Uncharacterized protein</fullName>
    </submittedName>
</protein>
<gene>
    <name evidence="1" type="ORF">Aca07nite_67760</name>
</gene>
<evidence type="ECO:0000313" key="1">
    <source>
        <dbReference type="EMBL" id="GID49501.1"/>
    </source>
</evidence>
<comment type="caution">
    <text evidence="1">The sequence shown here is derived from an EMBL/GenBank/DDBJ whole genome shotgun (WGS) entry which is preliminary data.</text>
</comment>
<reference evidence="1" key="1">
    <citation type="submission" date="2021-01" db="EMBL/GenBank/DDBJ databases">
        <title>Whole genome shotgun sequence of Actinoplanes capillaceus NBRC 16408.</title>
        <authorList>
            <person name="Komaki H."/>
            <person name="Tamura T."/>
        </authorList>
    </citation>
    <scope>NUCLEOTIDE SEQUENCE [LARGE SCALE GENOMIC DNA]</scope>
    <source>
        <strain evidence="1">NBRC 16408</strain>
    </source>
</reference>
<accession>A0ABQ3WT90</accession>
<dbReference type="EMBL" id="BOMF01000128">
    <property type="protein sequence ID" value="GID49501.1"/>
    <property type="molecule type" value="Genomic_DNA"/>
</dbReference>
<sequence length="86" mass="9059">MHGVAGTFEVTADDLPQFPIVLDHEDHTRHDFVTPSAIGVPGLFGFWTARSASASVDPYGRGLTERFTLGVGNDGAVSSSVTCPVL</sequence>